<feature type="transmembrane region" description="Helical" evidence="1">
    <location>
        <begin position="36"/>
        <end position="59"/>
    </location>
</feature>
<keyword evidence="1" id="KW-0812">Transmembrane</keyword>
<accession>A0A6J5W919</accession>
<dbReference type="OrthoDB" id="73465at2759"/>
<dbReference type="AlphaFoldDB" id="A0A6J5W919"/>
<protein>
    <submittedName>
        <fullName evidence="2">Uncharacterized protein</fullName>
    </submittedName>
</protein>
<keyword evidence="3" id="KW-1185">Reference proteome</keyword>
<dbReference type="Proteomes" id="UP000507245">
    <property type="component" value="Unassembled WGS sequence"/>
</dbReference>
<dbReference type="EMBL" id="CAEKKB010000001">
    <property type="protein sequence ID" value="CAB4298100.1"/>
    <property type="molecule type" value="Genomic_DNA"/>
</dbReference>
<evidence type="ECO:0000313" key="2">
    <source>
        <dbReference type="EMBL" id="CAB4298100.1"/>
    </source>
</evidence>
<evidence type="ECO:0000313" key="3">
    <source>
        <dbReference type="Proteomes" id="UP000507245"/>
    </source>
</evidence>
<organism evidence="2 3">
    <name type="scientific">Prunus armeniaca</name>
    <name type="common">Apricot</name>
    <name type="synonym">Armeniaca vulgaris</name>
    <dbReference type="NCBI Taxonomy" id="36596"/>
    <lineage>
        <taxon>Eukaryota</taxon>
        <taxon>Viridiplantae</taxon>
        <taxon>Streptophyta</taxon>
        <taxon>Embryophyta</taxon>
        <taxon>Tracheophyta</taxon>
        <taxon>Spermatophyta</taxon>
        <taxon>Magnoliopsida</taxon>
        <taxon>eudicotyledons</taxon>
        <taxon>Gunneridae</taxon>
        <taxon>Pentapetalae</taxon>
        <taxon>rosids</taxon>
        <taxon>fabids</taxon>
        <taxon>Rosales</taxon>
        <taxon>Rosaceae</taxon>
        <taxon>Amygdaloideae</taxon>
        <taxon>Amygdaleae</taxon>
        <taxon>Prunus</taxon>
    </lineage>
</organism>
<reference evidence="3" key="1">
    <citation type="journal article" date="2020" name="Genome Biol.">
        <title>Gamete binning: chromosome-level and haplotype-resolved genome assembly enabled by high-throughput single-cell sequencing of gamete genomes.</title>
        <authorList>
            <person name="Campoy J.A."/>
            <person name="Sun H."/>
            <person name="Goel M."/>
            <person name="Jiao W.-B."/>
            <person name="Folz-Donahue K."/>
            <person name="Wang N."/>
            <person name="Rubio M."/>
            <person name="Liu C."/>
            <person name="Kukat C."/>
            <person name="Ruiz D."/>
            <person name="Huettel B."/>
            <person name="Schneeberger K."/>
        </authorList>
    </citation>
    <scope>NUCLEOTIDE SEQUENCE [LARGE SCALE GENOMIC DNA]</scope>
    <source>
        <strain evidence="3">cv. Rojo Pasion</strain>
    </source>
</reference>
<sequence length="61" mass="6521">MAAAFITDYKVMVIVVVAASRAVLGKTSEARSCSRMLLGGWMAMAITYAFTKLIGYSGVKI</sequence>
<gene>
    <name evidence="2" type="ORF">ORAREDHAP_LOCUS10257</name>
</gene>
<feature type="transmembrane region" description="Helical" evidence="1">
    <location>
        <begin position="6"/>
        <end position="24"/>
    </location>
</feature>
<proteinExistence type="predicted"/>
<evidence type="ECO:0000256" key="1">
    <source>
        <dbReference type="SAM" id="Phobius"/>
    </source>
</evidence>
<keyword evidence="1" id="KW-0472">Membrane</keyword>
<keyword evidence="1" id="KW-1133">Transmembrane helix</keyword>
<name>A0A6J5W919_PRUAR</name>